<organism evidence="1 2">
    <name type="scientific">Cupriavidus malaysiensis</name>
    <dbReference type="NCBI Taxonomy" id="367825"/>
    <lineage>
        <taxon>Bacteria</taxon>
        <taxon>Pseudomonadati</taxon>
        <taxon>Pseudomonadota</taxon>
        <taxon>Betaproteobacteria</taxon>
        <taxon>Burkholderiales</taxon>
        <taxon>Burkholderiaceae</taxon>
        <taxon>Cupriavidus</taxon>
    </lineage>
</organism>
<evidence type="ECO:0000313" key="1">
    <source>
        <dbReference type="EMBL" id="AOZ05819.1"/>
    </source>
</evidence>
<gene>
    <name evidence="1" type="ORF">BKK80_08345</name>
</gene>
<evidence type="ECO:0000313" key="2">
    <source>
        <dbReference type="Proteomes" id="UP000177515"/>
    </source>
</evidence>
<proteinExistence type="predicted"/>
<sequence>MTTTLLDLDPTPAAIARVLLAGLLARLDHQDGTLRQLCRRDPHHAALWSSLPHGWRRKVGRMFNRLVGERQGAEGEPQVWCYNLPAERPHVHARYRMSPARG</sequence>
<dbReference type="EMBL" id="CP017754">
    <property type="protein sequence ID" value="AOZ05819.1"/>
    <property type="molecule type" value="Genomic_DNA"/>
</dbReference>
<name>A0ABN4TFN4_9BURK</name>
<accession>A0ABN4TFN4</accession>
<dbReference type="Proteomes" id="UP000177515">
    <property type="component" value="Chromosome 1"/>
</dbReference>
<keyword evidence="2" id="KW-1185">Reference proteome</keyword>
<reference evidence="1 2" key="1">
    <citation type="submission" date="2016-10" db="EMBL/GenBank/DDBJ databases">
        <title>Complete genome sequences of three Cupriavidus strains isolated from various Malaysian environments.</title>
        <authorList>
            <person name="Abdullah A.A.-A."/>
            <person name="Shafie N.A.H."/>
            <person name="Lau N.S."/>
        </authorList>
    </citation>
    <scope>NUCLEOTIDE SEQUENCE [LARGE SCALE GENOMIC DNA]</scope>
    <source>
        <strain evidence="1 2">USMAA1020</strain>
    </source>
</reference>
<protein>
    <submittedName>
        <fullName evidence="1">Uncharacterized protein</fullName>
    </submittedName>
</protein>
<dbReference type="RefSeq" id="WP_071068864.1">
    <property type="nucleotide sequence ID" value="NZ_CP017754.1"/>
</dbReference>